<comment type="caution">
    <text evidence="2">The sequence shown here is derived from an EMBL/GenBank/DDBJ whole genome shotgun (WGS) entry which is preliminary data.</text>
</comment>
<reference evidence="3" key="1">
    <citation type="submission" date="2017-06" db="EMBL/GenBank/DDBJ databases">
        <title>Herbaspirillum phytohormonus sp. nov., isolated from the root nodule of Robinia pseudoacacia in lead-zinc mine.</title>
        <authorList>
            <person name="Fan M."/>
            <person name="Lin Y."/>
        </authorList>
    </citation>
    <scope>NUCLEOTIDE SEQUENCE [LARGE SCALE GENOMIC DNA]</scope>
    <source>
        <strain evidence="3">SC-089</strain>
    </source>
</reference>
<accession>A0A225MQZ8</accession>
<feature type="compositionally biased region" description="Low complexity" evidence="1">
    <location>
        <begin position="143"/>
        <end position="160"/>
    </location>
</feature>
<gene>
    <name evidence="2" type="ORF">CEY11_03895</name>
</gene>
<feature type="region of interest" description="Disordered" evidence="1">
    <location>
        <begin position="140"/>
        <end position="173"/>
    </location>
</feature>
<dbReference type="AlphaFoldDB" id="A0A225MQZ8"/>
<dbReference type="Proteomes" id="UP000214603">
    <property type="component" value="Unassembled WGS sequence"/>
</dbReference>
<evidence type="ECO:0000256" key="1">
    <source>
        <dbReference type="SAM" id="MobiDB-lite"/>
    </source>
</evidence>
<organism evidence="2 3">
    <name type="scientific">Candidimonas nitroreducens</name>
    <dbReference type="NCBI Taxonomy" id="683354"/>
    <lineage>
        <taxon>Bacteria</taxon>
        <taxon>Pseudomonadati</taxon>
        <taxon>Pseudomonadota</taxon>
        <taxon>Betaproteobacteria</taxon>
        <taxon>Burkholderiales</taxon>
        <taxon>Alcaligenaceae</taxon>
        <taxon>Candidimonas</taxon>
    </lineage>
</organism>
<protein>
    <submittedName>
        <fullName evidence="2">Uncharacterized protein</fullName>
    </submittedName>
</protein>
<dbReference type="OrthoDB" id="9182752at2"/>
<evidence type="ECO:0000313" key="2">
    <source>
        <dbReference type="EMBL" id="OWT63482.1"/>
    </source>
</evidence>
<keyword evidence="3" id="KW-1185">Reference proteome</keyword>
<dbReference type="RefSeq" id="WP_088602067.1">
    <property type="nucleotide sequence ID" value="NZ_NJIH01000003.1"/>
</dbReference>
<evidence type="ECO:0000313" key="3">
    <source>
        <dbReference type="Proteomes" id="UP000214603"/>
    </source>
</evidence>
<name>A0A225MQZ8_9BURK</name>
<dbReference type="EMBL" id="NJIH01000003">
    <property type="protein sequence ID" value="OWT63482.1"/>
    <property type="molecule type" value="Genomic_DNA"/>
</dbReference>
<sequence>MSWRFLIVVLLVAAGASAWGGLRLGDWLVVHAPVAATDMPGQSKTDAVPVLDANGRPYTARPPQPLVNGTFGVPEPIPPVTWELPEKALVDASNPNAVVDLATTTITEDEAKQIAAAGAGAGQPLVGIADVGGLNLGGGVGTNGSQPIQPIQPVQPVQPVEAPPPPPAPPLDNSGEWRTALHREILACSAQSFFERPSCAWTARKKYCEPNNAWGKVPDCPAKSF</sequence>
<proteinExistence type="predicted"/>
<feature type="compositionally biased region" description="Pro residues" evidence="1">
    <location>
        <begin position="161"/>
        <end position="170"/>
    </location>
</feature>